<comment type="caution">
    <text evidence="4">The sequence shown here is derived from an EMBL/GenBank/DDBJ whole genome shotgun (WGS) entry which is preliminary data.</text>
</comment>
<evidence type="ECO:0000313" key="4">
    <source>
        <dbReference type="EMBL" id="KAF7842284.1"/>
    </source>
</evidence>
<dbReference type="EMBL" id="JAAIUW010000002">
    <property type="protein sequence ID" value="KAF7842284.1"/>
    <property type="molecule type" value="Genomic_DNA"/>
</dbReference>
<protein>
    <submittedName>
        <fullName evidence="4">Uncharacterized protein</fullName>
    </submittedName>
</protein>
<organism evidence="4 5">
    <name type="scientific">Senna tora</name>
    <dbReference type="NCBI Taxonomy" id="362788"/>
    <lineage>
        <taxon>Eukaryota</taxon>
        <taxon>Viridiplantae</taxon>
        <taxon>Streptophyta</taxon>
        <taxon>Embryophyta</taxon>
        <taxon>Tracheophyta</taxon>
        <taxon>Spermatophyta</taxon>
        <taxon>Magnoliopsida</taxon>
        <taxon>eudicotyledons</taxon>
        <taxon>Gunneridae</taxon>
        <taxon>Pentapetalae</taxon>
        <taxon>rosids</taxon>
        <taxon>fabids</taxon>
        <taxon>Fabales</taxon>
        <taxon>Fabaceae</taxon>
        <taxon>Caesalpinioideae</taxon>
        <taxon>Cassia clade</taxon>
        <taxon>Senna</taxon>
    </lineage>
</organism>
<sequence>MAGGEIAIYYDVKTMSNKYELKQRTG</sequence>
<accession>A0A834XDG2</accession>
<dbReference type="AlphaFoldDB" id="A0A834XDG2"/>
<keyword evidence="5" id="KW-1185">Reference proteome</keyword>
<name>A0A834XDG2_9FABA</name>
<dbReference type="EMBL" id="JAAIUW010000009">
    <property type="protein sequence ID" value="KAF7814785.1"/>
    <property type="molecule type" value="Genomic_DNA"/>
</dbReference>
<dbReference type="EMBL" id="JAAIUW010000002">
    <property type="protein sequence ID" value="KAF7842282.1"/>
    <property type="molecule type" value="Genomic_DNA"/>
</dbReference>
<proteinExistence type="predicted"/>
<gene>
    <name evidence="3" type="ORF">G2W53_004580</name>
    <name evidence="4" type="ORF">G2W53_004582</name>
    <name evidence="2" type="ORF">G2W53_026066</name>
    <name evidence="1" type="ORF">G2W53_028754</name>
</gene>
<evidence type="ECO:0000313" key="5">
    <source>
        <dbReference type="Proteomes" id="UP000634136"/>
    </source>
</evidence>
<evidence type="ECO:0000313" key="1">
    <source>
        <dbReference type="EMBL" id="KAF7814785.1"/>
    </source>
</evidence>
<dbReference type="EMBL" id="JAAIUW010000008">
    <property type="protein sequence ID" value="KAF7820611.1"/>
    <property type="molecule type" value="Genomic_DNA"/>
</dbReference>
<evidence type="ECO:0000313" key="2">
    <source>
        <dbReference type="EMBL" id="KAF7820611.1"/>
    </source>
</evidence>
<reference evidence="4" key="1">
    <citation type="submission" date="2020-09" db="EMBL/GenBank/DDBJ databases">
        <title>Genome-Enabled Discovery of Anthraquinone Biosynthesis in Senna tora.</title>
        <authorList>
            <person name="Kang S.-H."/>
            <person name="Pandey R.P."/>
            <person name="Lee C.-M."/>
            <person name="Sim J.-S."/>
            <person name="Jeong J.-T."/>
            <person name="Choi B.-S."/>
            <person name="Jung M."/>
            <person name="Ginzburg D."/>
            <person name="Zhao K."/>
            <person name="Won S.Y."/>
            <person name="Oh T.-J."/>
            <person name="Yu Y."/>
            <person name="Kim N.-H."/>
            <person name="Lee O.R."/>
            <person name="Lee T.-H."/>
            <person name="Bashyal P."/>
            <person name="Kim T.-S."/>
            <person name="Lee W.-H."/>
            <person name="Kawkins C."/>
            <person name="Kim C.-K."/>
            <person name="Kim J.S."/>
            <person name="Ahn B.O."/>
            <person name="Rhee S.Y."/>
            <person name="Sohng J.K."/>
        </authorList>
    </citation>
    <scope>NUCLEOTIDE SEQUENCE</scope>
    <source>
        <tissue evidence="4">Leaf</tissue>
    </source>
</reference>
<evidence type="ECO:0000313" key="3">
    <source>
        <dbReference type="EMBL" id="KAF7842282.1"/>
    </source>
</evidence>
<dbReference type="Proteomes" id="UP000634136">
    <property type="component" value="Unassembled WGS sequence"/>
</dbReference>